<dbReference type="PhylomeDB" id="A0A068UWV6"/>
<evidence type="ECO:0000313" key="3">
    <source>
        <dbReference type="Proteomes" id="UP000295252"/>
    </source>
</evidence>
<evidence type="ECO:0000256" key="1">
    <source>
        <dbReference type="SAM" id="Phobius"/>
    </source>
</evidence>
<keyword evidence="1" id="KW-0472">Membrane</keyword>
<dbReference type="GO" id="GO:0010167">
    <property type="term" value="P:response to nitrate"/>
    <property type="evidence" value="ECO:0007669"/>
    <property type="project" value="InterPro"/>
</dbReference>
<accession>A0A068UWV6</accession>
<dbReference type="GO" id="GO:0015112">
    <property type="term" value="F:nitrate transmembrane transporter activity"/>
    <property type="evidence" value="ECO:0007669"/>
    <property type="project" value="TreeGrafter"/>
</dbReference>
<evidence type="ECO:0008006" key="4">
    <source>
        <dbReference type="Google" id="ProtNLM"/>
    </source>
</evidence>
<reference evidence="3" key="1">
    <citation type="journal article" date="2014" name="Science">
        <title>The coffee genome provides insight into the convergent evolution of caffeine biosynthesis.</title>
        <authorList>
            <person name="Denoeud F."/>
            <person name="Carretero-Paulet L."/>
            <person name="Dereeper A."/>
            <person name="Droc G."/>
            <person name="Guyot R."/>
            <person name="Pietrella M."/>
            <person name="Zheng C."/>
            <person name="Alberti A."/>
            <person name="Anthony F."/>
            <person name="Aprea G."/>
            <person name="Aury J.M."/>
            <person name="Bento P."/>
            <person name="Bernard M."/>
            <person name="Bocs S."/>
            <person name="Campa C."/>
            <person name="Cenci A."/>
            <person name="Combes M.C."/>
            <person name="Crouzillat D."/>
            <person name="Da Silva C."/>
            <person name="Daddiego L."/>
            <person name="De Bellis F."/>
            <person name="Dussert S."/>
            <person name="Garsmeur O."/>
            <person name="Gayraud T."/>
            <person name="Guignon V."/>
            <person name="Jahn K."/>
            <person name="Jamilloux V."/>
            <person name="Joet T."/>
            <person name="Labadie K."/>
            <person name="Lan T."/>
            <person name="Leclercq J."/>
            <person name="Lepelley M."/>
            <person name="Leroy T."/>
            <person name="Li L.T."/>
            <person name="Librado P."/>
            <person name="Lopez L."/>
            <person name="Munoz A."/>
            <person name="Noel B."/>
            <person name="Pallavicini A."/>
            <person name="Perrotta G."/>
            <person name="Poncet V."/>
            <person name="Pot D."/>
            <person name="Priyono X."/>
            <person name="Rigoreau M."/>
            <person name="Rouard M."/>
            <person name="Rozas J."/>
            <person name="Tranchant-Dubreuil C."/>
            <person name="VanBuren R."/>
            <person name="Zhang Q."/>
            <person name="Andrade A.C."/>
            <person name="Argout X."/>
            <person name="Bertrand B."/>
            <person name="de Kochko A."/>
            <person name="Graziosi G."/>
            <person name="Henry R.J."/>
            <person name="Jayarama X."/>
            <person name="Ming R."/>
            <person name="Nagai C."/>
            <person name="Rounsley S."/>
            <person name="Sankoff D."/>
            <person name="Giuliano G."/>
            <person name="Albert V.A."/>
            <person name="Wincker P."/>
            <person name="Lashermes P."/>
        </authorList>
    </citation>
    <scope>NUCLEOTIDE SEQUENCE [LARGE SCALE GENOMIC DNA]</scope>
    <source>
        <strain evidence="3">cv. DH200-94</strain>
    </source>
</reference>
<dbReference type="InterPro" id="IPR016605">
    <property type="entry name" value="Transptr_NO3_Nar2"/>
</dbReference>
<gene>
    <name evidence="2" type="ORF">GSCOC_T00037308001</name>
</gene>
<keyword evidence="1" id="KW-1133">Transmembrane helix</keyword>
<sequence>MSLLLGRPLKIYIYIQSLSTLHPLSLASSISLHLLHRLHHFYLSSFASKTFGVERRYKDSMARAALLVSSIVLSCLVATSYGATFSSLMRTLVVTASPAAGQVVKSGEDKITVSWSYNNTFARGTDSTYKTIKVKLCYAPISQVDRAWRKTVDDLSKDKTCQFNIVTKPYNPSNNNTFTWTVERDTPTATYFVRAYAYNSAEEEVGFGQTTDSHKTTNLFEVHAISGRHTSLDIASICFSAFSVVSLFGFFFIEKRKAKASQQK</sequence>
<dbReference type="OMA" id="ACQFEIA"/>
<dbReference type="Gramene" id="CDP12709">
    <property type="protein sequence ID" value="CDP12709"/>
    <property type="gene ID" value="GSCOC_T00037308001"/>
</dbReference>
<evidence type="ECO:0000313" key="2">
    <source>
        <dbReference type="EMBL" id="CDP12709.1"/>
    </source>
</evidence>
<organism evidence="2 3">
    <name type="scientific">Coffea canephora</name>
    <name type="common">Robusta coffee</name>
    <dbReference type="NCBI Taxonomy" id="49390"/>
    <lineage>
        <taxon>Eukaryota</taxon>
        <taxon>Viridiplantae</taxon>
        <taxon>Streptophyta</taxon>
        <taxon>Embryophyta</taxon>
        <taxon>Tracheophyta</taxon>
        <taxon>Spermatophyta</taxon>
        <taxon>Magnoliopsida</taxon>
        <taxon>eudicotyledons</taxon>
        <taxon>Gunneridae</taxon>
        <taxon>Pentapetalae</taxon>
        <taxon>asterids</taxon>
        <taxon>lamiids</taxon>
        <taxon>Gentianales</taxon>
        <taxon>Rubiaceae</taxon>
        <taxon>Ixoroideae</taxon>
        <taxon>Gardenieae complex</taxon>
        <taxon>Bertiereae - Coffeeae clade</taxon>
        <taxon>Coffeeae</taxon>
        <taxon>Coffea</taxon>
    </lineage>
</organism>
<keyword evidence="3" id="KW-1185">Reference proteome</keyword>
<dbReference type="Proteomes" id="UP000295252">
    <property type="component" value="Chromosome VI"/>
</dbReference>
<protein>
    <recommendedName>
        <fullName evidence="4">High-affinity nitrate transporter</fullName>
    </recommendedName>
</protein>
<dbReference type="STRING" id="49390.A0A068UWV6"/>
<dbReference type="FunCoup" id="A0A068UWV6">
    <property type="interactions" value="284"/>
</dbReference>
<name>A0A068UWV6_COFCA</name>
<dbReference type="PANTHER" id="PTHR34806">
    <property type="entry name" value="HIGH-AFFINITY NITRATE TRANSPORTER 3.2"/>
    <property type="match status" value="1"/>
</dbReference>
<dbReference type="PANTHER" id="PTHR34806:SF1">
    <property type="entry name" value="HIGH-AFFINITY NITRATE TRANSPORTER 3.1"/>
    <property type="match status" value="1"/>
</dbReference>
<dbReference type="InParanoid" id="A0A068UWV6"/>
<dbReference type="AlphaFoldDB" id="A0A068UWV6"/>
<feature type="transmembrane region" description="Helical" evidence="1">
    <location>
        <begin position="64"/>
        <end position="83"/>
    </location>
</feature>
<dbReference type="Pfam" id="PF16974">
    <property type="entry name" value="NAR2"/>
    <property type="match status" value="1"/>
</dbReference>
<proteinExistence type="predicted"/>
<dbReference type="OrthoDB" id="2015470at2759"/>
<feature type="transmembrane region" description="Helical" evidence="1">
    <location>
        <begin position="234"/>
        <end position="253"/>
    </location>
</feature>
<dbReference type="EMBL" id="HG739154">
    <property type="protein sequence ID" value="CDP12709.1"/>
    <property type="molecule type" value="Genomic_DNA"/>
</dbReference>
<dbReference type="GO" id="GO:0005886">
    <property type="term" value="C:plasma membrane"/>
    <property type="evidence" value="ECO:0007669"/>
    <property type="project" value="TreeGrafter"/>
</dbReference>
<keyword evidence="1" id="KW-0812">Transmembrane</keyword>